<dbReference type="Gene3D" id="3.30.200.20">
    <property type="entry name" value="Phosphorylase Kinase, domain 1"/>
    <property type="match status" value="1"/>
</dbReference>
<proteinExistence type="predicted"/>
<dbReference type="InterPro" id="IPR000719">
    <property type="entry name" value="Prot_kinase_dom"/>
</dbReference>
<sequence length="337" mass="38959">MNIQRSTPIQIQHGPKHFVPYDSPPDLTFNSISPNLQANSPPQFTENDCTHVISKIGRYILVEQLEKNQYKSIDTLTQGVFLCKVFEVSRYQESLAAYFRLEQHENINHIVEILLGDTYAYVFFEWSYGDMHSYVRSKRRIKEEEASRLFYQIASAVAHCHESGIVLRDLKLRKFVFKDKERTSLKLESLEDTYVLDNDDDSLTDKHGCPAYVSPEILNANCSYSGRSADVWSLGVMLYTMLVGRYPFHDTEPGALFNKIRRGKFSMPESQSSKARCLARSIMQRDPAVRLTAREVLDHPWFHATYHLSNQSRADRNKPLDQMVPDMCMSDDSQFFS</sequence>
<dbReference type="PANTHER" id="PTHR22961">
    <property type="entry name" value="SER/THR PROTEIN KINASE-TRB"/>
    <property type="match status" value="1"/>
</dbReference>
<dbReference type="InterPro" id="IPR024104">
    <property type="entry name" value="Tribbles/Ser_Thr_kinase_40"/>
</dbReference>
<dbReference type="PANTHER" id="PTHR22961:SF13">
    <property type="entry name" value="TRIBBLES"/>
    <property type="match status" value="1"/>
</dbReference>
<gene>
    <name evidence="3" type="primary">LOC100374709</name>
</gene>
<reference evidence="3" key="1">
    <citation type="submission" date="2025-08" db="UniProtKB">
        <authorList>
            <consortium name="RefSeq"/>
        </authorList>
    </citation>
    <scope>IDENTIFICATION</scope>
    <source>
        <tissue evidence="3">Testes</tissue>
    </source>
</reference>
<evidence type="ECO:0000313" key="2">
    <source>
        <dbReference type="Proteomes" id="UP000694865"/>
    </source>
</evidence>
<dbReference type="InterPro" id="IPR011009">
    <property type="entry name" value="Kinase-like_dom_sf"/>
</dbReference>
<evidence type="ECO:0000259" key="1">
    <source>
        <dbReference type="PROSITE" id="PS50011"/>
    </source>
</evidence>
<dbReference type="RefSeq" id="XP_002742313.1">
    <property type="nucleotide sequence ID" value="XM_002742267.2"/>
</dbReference>
<dbReference type="PROSITE" id="PS50011">
    <property type="entry name" value="PROTEIN_KINASE_DOM"/>
    <property type="match status" value="1"/>
</dbReference>
<dbReference type="Pfam" id="PF00069">
    <property type="entry name" value="Pkinase"/>
    <property type="match status" value="1"/>
</dbReference>
<dbReference type="Gene3D" id="1.10.510.10">
    <property type="entry name" value="Transferase(Phosphotransferase) domain 1"/>
    <property type="match status" value="1"/>
</dbReference>
<feature type="domain" description="Protein kinase" evidence="1">
    <location>
        <begin position="18"/>
        <end position="302"/>
    </location>
</feature>
<keyword evidence="2" id="KW-1185">Reference proteome</keyword>
<name>A0ABM0H1S9_SACKO</name>
<protein>
    <submittedName>
        <fullName evidence="3">Tribbles homolog 2-like</fullName>
    </submittedName>
</protein>
<organism evidence="2 3">
    <name type="scientific">Saccoglossus kowalevskii</name>
    <name type="common">Acorn worm</name>
    <dbReference type="NCBI Taxonomy" id="10224"/>
    <lineage>
        <taxon>Eukaryota</taxon>
        <taxon>Metazoa</taxon>
        <taxon>Hemichordata</taxon>
        <taxon>Enteropneusta</taxon>
        <taxon>Harrimaniidae</taxon>
        <taxon>Saccoglossus</taxon>
    </lineage>
</organism>
<dbReference type="GeneID" id="100374709"/>
<accession>A0ABM0H1S9</accession>
<evidence type="ECO:0000313" key="3">
    <source>
        <dbReference type="RefSeq" id="XP_002742313.1"/>
    </source>
</evidence>
<dbReference type="SUPFAM" id="SSF56112">
    <property type="entry name" value="Protein kinase-like (PK-like)"/>
    <property type="match status" value="1"/>
</dbReference>
<dbReference type="Proteomes" id="UP000694865">
    <property type="component" value="Unplaced"/>
</dbReference>